<protein>
    <recommendedName>
        <fullName evidence="1">F-box domain-containing protein</fullName>
    </recommendedName>
</protein>
<dbReference type="SUPFAM" id="SSF52047">
    <property type="entry name" value="RNI-like"/>
    <property type="match status" value="1"/>
</dbReference>
<sequence>MVPDNVSCTQPTEDDDMLSKLPSDVLASILEKLSLRDVIRAGVVSRRWRRLPRQLLRLVVDFVDYLPGEEEYFDEDNTQELIDVAVSGDALSAAGDKMLEVATALLGSMAAGQHQLPVCAMSFPLRHNYMSLGRLLDDAIAGGKVRVAELTIFTTCALEIDYDDDHQKRKTFRAMVGYGRRFRKLFDGCPAAFGGLTRLTMENMTVREAVLDDILTNCTRLELLCLEACDAGRPTTLWRVRHARLTDLRISYCVFGAVHLVWLPRLERFAYRYCEYHTHDPLSFGHVPHLTTLTISKNHVDEGTTVKLSQILANTAVQDLRLNLGGKDIWVQQEPPKRLTYIFRHLKYLKVRNVHEECSLTRIMFLLQAAPFLKELYIKLWDHECNMQHDENKNCFTMVKNVPRDAATDFKHSSLTLITIQGFYSTEDILVTYICHLVRAAINLEEIRMRKNAACEDCGSAKTGFPKTGKEIECLIKRVNNGVLAITSYPVSMLLNLILEAES</sequence>
<name>A0A5J9W6V2_9POAL</name>
<dbReference type="Pfam" id="PF00646">
    <property type="entry name" value="F-box"/>
    <property type="match status" value="1"/>
</dbReference>
<gene>
    <name evidence="2" type="ORF">EJB05_10199</name>
</gene>
<accession>A0A5J9W6V2</accession>
<reference evidence="2 3" key="1">
    <citation type="journal article" date="2019" name="Sci. Rep.">
        <title>A high-quality genome of Eragrostis curvula grass provides insights into Poaceae evolution and supports new strategies to enhance forage quality.</title>
        <authorList>
            <person name="Carballo J."/>
            <person name="Santos B.A.C.M."/>
            <person name="Zappacosta D."/>
            <person name="Garbus I."/>
            <person name="Selva J.P."/>
            <person name="Gallo C.A."/>
            <person name="Diaz A."/>
            <person name="Albertini E."/>
            <person name="Caccamo M."/>
            <person name="Echenique V."/>
        </authorList>
    </citation>
    <scope>NUCLEOTIDE SEQUENCE [LARGE SCALE GENOMIC DNA]</scope>
    <source>
        <strain evidence="3">cv. Victoria</strain>
        <tissue evidence="2">Leaf</tissue>
    </source>
</reference>
<organism evidence="2 3">
    <name type="scientific">Eragrostis curvula</name>
    <name type="common">weeping love grass</name>
    <dbReference type="NCBI Taxonomy" id="38414"/>
    <lineage>
        <taxon>Eukaryota</taxon>
        <taxon>Viridiplantae</taxon>
        <taxon>Streptophyta</taxon>
        <taxon>Embryophyta</taxon>
        <taxon>Tracheophyta</taxon>
        <taxon>Spermatophyta</taxon>
        <taxon>Magnoliopsida</taxon>
        <taxon>Liliopsida</taxon>
        <taxon>Poales</taxon>
        <taxon>Poaceae</taxon>
        <taxon>PACMAD clade</taxon>
        <taxon>Chloridoideae</taxon>
        <taxon>Eragrostideae</taxon>
        <taxon>Eragrostidinae</taxon>
        <taxon>Eragrostis</taxon>
    </lineage>
</organism>
<dbReference type="Proteomes" id="UP000324897">
    <property type="component" value="Unassembled WGS sequence"/>
</dbReference>
<proteinExistence type="predicted"/>
<evidence type="ECO:0000259" key="1">
    <source>
        <dbReference type="PROSITE" id="PS50181"/>
    </source>
</evidence>
<dbReference type="InterPro" id="IPR001810">
    <property type="entry name" value="F-box_dom"/>
</dbReference>
<dbReference type="PROSITE" id="PS50181">
    <property type="entry name" value="FBOX"/>
    <property type="match status" value="1"/>
</dbReference>
<evidence type="ECO:0000313" key="3">
    <source>
        <dbReference type="Proteomes" id="UP000324897"/>
    </source>
</evidence>
<dbReference type="AlphaFoldDB" id="A0A5J9W6V2"/>
<dbReference type="EMBL" id="RWGY01000005">
    <property type="protein sequence ID" value="TVU43711.1"/>
    <property type="molecule type" value="Genomic_DNA"/>
</dbReference>
<dbReference type="Pfam" id="PF23622">
    <property type="entry name" value="LRR_At1g61320_AtMIF1"/>
    <property type="match status" value="1"/>
</dbReference>
<dbReference type="SUPFAM" id="SSF81383">
    <property type="entry name" value="F-box domain"/>
    <property type="match status" value="1"/>
</dbReference>
<dbReference type="InterPro" id="IPR032675">
    <property type="entry name" value="LRR_dom_sf"/>
</dbReference>
<dbReference type="InterPro" id="IPR036047">
    <property type="entry name" value="F-box-like_dom_sf"/>
</dbReference>
<feature type="non-terminal residue" evidence="2">
    <location>
        <position position="1"/>
    </location>
</feature>
<dbReference type="OrthoDB" id="689636at2759"/>
<evidence type="ECO:0000313" key="2">
    <source>
        <dbReference type="EMBL" id="TVU43711.1"/>
    </source>
</evidence>
<feature type="domain" description="F-box" evidence="1">
    <location>
        <begin position="15"/>
        <end position="62"/>
    </location>
</feature>
<dbReference type="Gramene" id="TVU43711">
    <property type="protein sequence ID" value="TVU43711"/>
    <property type="gene ID" value="EJB05_10199"/>
</dbReference>
<comment type="caution">
    <text evidence="2">The sequence shown here is derived from an EMBL/GenBank/DDBJ whole genome shotgun (WGS) entry which is preliminary data.</text>
</comment>
<dbReference type="PANTHER" id="PTHR32153">
    <property type="entry name" value="OJ000223_09.16 PROTEIN"/>
    <property type="match status" value="1"/>
</dbReference>
<dbReference type="Gene3D" id="3.80.10.10">
    <property type="entry name" value="Ribonuclease Inhibitor"/>
    <property type="match status" value="1"/>
</dbReference>
<dbReference type="InterPro" id="IPR055357">
    <property type="entry name" value="LRR_At1g61320_AtMIF1"/>
</dbReference>
<dbReference type="Gene3D" id="1.20.1280.50">
    <property type="match status" value="1"/>
</dbReference>
<keyword evidence="3" id="KW-1185">Reference proteome</keyword>
<dbReference type="InterPro" id="IPR044997">
    <property type="entry name" value="F-box_plant"/>
</dbReference>